<keyword evidence="4 13" id="KW-0645">Protease</keyword>
<keyword evidence="14" id="KW-1185">Reference proteome</keyword>
<dbReference type="PANTHER" id="PTHR42837:SF2">
    <property type="entry name" value="MEMBRANE METALLOPROTEASE ARASP2, CHLOROPLASTIC-RELATED"/>
    <property type="match status" value="1"/>
</dbReference>
<comment type="subcellular location">
    <subcellularLocation>
        <location evidence="2">Membrane</location>
        <topology evidence="2">Multi-pass membrane protein</topology>
    </subcellularLocation>
</comment>
<protein>
    <recommendedName>
        <fullName evidence="11">Zinc metalloprotease</fullName>
        <ecNumber evidence="11">3.4.24.-</ecNumber>
    </recommendedName>
</protein>
<keyword evidence="10 11" id="KW-0472">Membrane</keyword>
<evidence type="ECO:0000256" key="7">
    <source>
        <dbReference type="ARBA" id="ARBA00022833"/>
    </source>
</evidence>
<dbReference type="NCBIfam" id="TIGR00054">
    <property type="entry name" value="RIP metalloprotease RseP"/>
    <property type="match status" value="1"/>
</dbReference>
<feature type="transmembrane region" description="Helical" evidence="11">
    <location>
        <begin position="6"/>
        <end position="29"/>
    </location>
</feature>
<dbReference type="GO" id="GO:0004222">
    <property type="term" value="F:metalloendopeptidase activity"/>
    <property type="evidence" value="ECO:0007669"/>
    <property type="project" value="InterPro"/>
</dbReference>
<dbReference type="GO" id="GO:0046872">
    <property type="term" value="F:metal ion binding"/>
    <property type="evidence" value="ECO:0007669"/>
    <property type="project" value="UniProtKB-KW"/>
</dbReference>
<evidence type="ECO:0000256" key="4">
    <source>
        <dbReference type="ARBA" id="ARBA00022670"/>
    </source>
</evidence>
<evidence type="ECO:0000256" key="2">
    <source>
        <dbReference type="ARBA" id="ARBA00004141"/>
    </source>
</evidence>
<dbReference type="PANTHER" id="PTHR42837">
    <property type="entry name" value="REGULATOR OF SIGMA-E PROTEASE RSEP"/>
    <property type="match status" value="1"/>
</dbReference>
<dbReference type="Pfam" id="PF17820">
    <property type="entry name" value="PDZ_6"/>
    <property type="match status" value="1"/>
</dbReference>
<dbReference type="PROSITE" id="PS50106">
    <property type="entry name" value="PDZ"/>
    <property type="match status" value="1"/>
</dbReference>
<evidence type="ECO:0000313" key="14">
    <source>
        <dbReference type="Proteomes" id="UP000199647"/>
    </source>
</evidence>
<proteinExistence type="inferred from homology"/>
<dbReference type="EC" id="3.4.24.-" evidence="11"/>
<dbReference type="GO" id="GO:0006508">
    <property type="term" value="P:proteolysis"/>
    <property type="evidence" value="ECO:0007669"/>
    <property type="project" value="UniProtKB-KW"/>
</dbReference>
<dbReference type="InterPro" id="IPR036034">
    <property type="entry name" value="PDZ_sf"/>
</dbReference>
<dbReference type="GO" id="GO:0016020">
    <property type="term" value="C:membrane"/>
    <property type="evidence" value="ECO:0007669"/>
    <property type="project" value="UniProtKB-SubCell"/>
</dbReference>
<feature type="transmembrane region" description="Helical" evidence="11">
    <location>
        <begin position="117"/>
        <end position="139"/>
    </location>
</feature>
<keyword evidence="11" id="KW-0479">Metal-binding</keyword>
<keyword evidence="7 11" id="KW-0862">Zinc</keyword>
<dbReference type="InterPro" id="IPR004387">
    <property type="entry name" value="Pept_M50_Zn"/>
</dbReference>
<evidence type="ECO:0000259" key="12">
    <source>
        <dbReference type="PROSITE" id="PS50106"/>
    </source>
</evidence>
<evidence type="ECO:0000256" key="3">
    <source>
        <dbReference type="ARBA" id="ARBA00007931"/>
    </source>
</evidence>
<dbReference type="SUPFAM" id="SSF50156">
    <property type="entry name" value="PDZ domain-like"/>
    <property type="match status" value="1"/>
</dbReference>
<feature type="transmembrane region" description="Helical" evidence="11">
    <location>
        <begin position="353"/>
        <end position="371"/>
    </location>
</feature>
<keyword evidence="9 11" id="KW-0482">Metalloprotease</keyword>
<evidence type="ECO:0000256" key="6">
    <source>
        <dbReference type="ARBA" id="ARBA00022801"/>
    </source>
</evidence>
<sequence>MMEFLQQIWTVISGSVVPALAVLLVVVFVHEMGHFLTARWCGIRIAAFSLGFGPELAHWVDRRGTRWRLAAVPLGGYVRFEGDDNASSTPDFDALERLPAETKRGLFHFAPLWKRTAVVTAGPIANFILAILVFAALFATIGRPVSLPRADSVVAGSPAEKAGFKPGDLVLSINGEAVDSFSEMQEIVSLSAGSSLSILIQRAGEKLTLTATPERREMPDGLGGTQRVGVLGLSRTLSAGDVDYRRYGPIAALGQGVDQTWDIIHRTLTYVGRLFVGRESPDQLSGPVRVAQVSGVVAHAGGLPALIHLGAILSVSIGFINLFPVPMLDGGHLLFYAIEAMRGRPLSRAAQEVGFRIGFAMVVLLFVFVTFNDLSRLGGS</sequence>
<dbReference type="InterPro" id="IPR041489">
    <property type="entry name" value="PDZ_6"/>
</dbReference>
<comment type="cofactor">
    <cofactor evidence="1 11">
        <name>Zn(2+)</name>
        <dbReference type="ChEBI" id="CHEBI:29105"/>
    </cofactor>
</comment>
<reference evidence="13 14" key="1">
    <citation type="submission" date="2016-10" db="EMBL/GenBank/DDBJ databases">
        <authorList>
            <person name="de Groot N.N."/>
        </authorList>
    </citation>
    <scope>NUCLEOTIDE SEQUENCE [LARGE SCALE GENOMIC DNA]</scope>
    <source>
        <strain evidence="13 14">A52C2</strain>
    </source>
</reference>
<dbReference type="Proteomes" id="UP000199647">
    <property type="component" value="Unassembled WGS sequence"/>
</dbReference>
<gene>
    <name evidence="13" type="ORF">SAMN05216548_10822</name>
</gene>
<evidence type="ECO:0000256" key="11">
    <source>
        <dbReference type="RuleBase" id="RU362031"/>
    </source>
</evidence>
<evidence type="ECO:0000256" key="9">
    <source>
        <dbReference type="ARBA" id="ARBA00023049"/>
    </source>
</evidence>
<evidence type="ECO:0000313" key="13">
    <source>
        <dbReference type="EMBL" id="SEQ82469.1"/>
    </source>
</evidence>
<evidence type="ECO:0000256" key="8">
    <source>
        <dbReference type="ARBA" id="ARBA00022989"/>
    </source>
</evidence>
<evidence type="ECO:0000256" key="1">
    <source>
        <dbReference type="ARBA" id="ARBA00001947"/>
    </source>
</evidence>
<dbReference type="Gene3D" id="2.30.42.10">
    <property type="match status" value="1"/>
</dbReference>
<dbReference type="Pfam" id="PF02163">
    <property type="entry name" value="Peptidase_M50"/>
    <property type="match status" value="1"/>
</dbReference>
<dbReference type="EMBL" id="FOFG01000008">
    <property type="protein sequence ID" value="SEQ82469.1"/>
    <property type="molecule type" value="Genomic_DNA"/>
</dbReference>
<feature type="domain" description="PDZ" evidence="12">
    <location>
        <begin position="152"/>
        <end position="215"/>
    </location>
</feature>
<dbReference type="CDD" id="cd06163">
    <property type="entry name" value="S2P-M50_PDZ_RseP-like"/>
    <property type="match status" value="1"/>
</dbReference>
<name>A0A1H9J6V6_9HYPH</name>
<dbReference type="AlphaFoldDB" id="A0A1H9J6V6"/>
<evidence type="ECO:0000256" key="5">
    <source>
        <dbReference type="ARBA" id="ARBA00022692"/>
    </source>
</evidence>
<dbReference type="InterPro" id="IPR001478">
    <property type="entry name" value="PDZ"/>
</dbReference>
<dbReference type="STRING" id="1855383.SAMN05216548_10822"/>
<keyword evidence="5 11" id="KW-0812">Transmembrane</keyword>
<keyword evidence="6 11" id="KW-0378">Hydrolase</keyword>
<comment type="similarity">
    <text evidence="3 11">Belongs to the peptidase M50B family.</text>
</comment>
<accession>A0A1H9J6V6</accession>
<keyword evidence="8 11" id="KW-1133">Transmembrane helix</keyword>
<evidence type="ECO:0000256" key="10">
    <source>
        <dbReference type="ARBA" id="ARBA00023136"/>
    </source>
</evidence>
<dbReference type="InterPro" id="IPR008915">
    <property type="entry name" value="Peptidase_M50"/>
</dbReference>
<organism evidence="13 14">
    <name type="scientific">Faunimonas pinastri</name>
    <dbReference type="NCBI Taxonomy" id="1855383"/>
    <lineage>
        <taxon>Bacteria</taxon>
        <taxon>Pseudomonadati</taxon>
        <taxon>Pseudomonadota</taxon>
        <taxon>Alphaproteobacteria</taxon>
        <taxon>Hyphomicrobiales</taxon>
        <taxon>Afifellaceae</taxon>
        <taxon>Faunimonas</taxon>
    </lineage>
</organism>
<dbReference type="CDD" id="cd23081">
    <property type="entry name" value="cpPDZ_EcRseP-like"/>
    <property type="match status" value="1"/>
</dbReference>
<dbReference type="SMART" id="SM00228">
    <property type="entry name" value="PDZ"/>
    <property type="match status" value="1"/>
</dbReference>